<sequence>MSVLYTTMPLELMFPSEESTNRQYVKRQGRLMEVELVDYNQAKLVRLFSTDPNDYLNEQLQPGVFV</sequence>
<name>A0AAU0UNG0_9FIRM</name>
<accession>A0AAU0UNG0</accession>
<dbReference type="Proteomes" id="UP001329915">
    <property type="component" value="Chromosome"/>
</dbReference>
<dbReference type="AlphaFoldDB" id="A0AAU0UNG0"/>
<dbReference type="EMBL" id="CP121694">
    <property type="protein sequence ID" value="WRO22329.1"/>
    <property type="molecule type" value="Genomic_DNA"/>
</dbReference>
<evidence type="ECO:0000313" key="2">
    <source>
        <dbReference type="Proteomes" id="UP001329915"/>
    </source>
</evidence>
<gene>
    <name evidence="1" type="ORF">MFMK1_002158</name>
</gene>
<dbReference type="RefSeq" id="WP_366921742.1">
    <property type="nucleotide sequence ID" value="NZ_CP121694.1"/>
</dbReference>
<dbReference type="KEGG" id="dbc:MFMK1_002158"/>
<proteinExistence type="predicted"/>
<keyword evidence="2" id="KW-1185">Reference proteome</keyword>
<protein>
    <submittedName>
        <fullName evidence="1">YlzJ-like family protein</fullName>
    </submittedName>
</protein>
<reference evidence="1 2" key="1">
    <citation type="submission" date="2023-04" db="EMBL/GenBank/DDBJ databases">
        <authorList>
            <person name="Hsu D."/>
        </authorList>
    </citation>
    <scope>NUCLEOTIDE SEQUENCE [LARGE SCALE GENOMIC DNA]</scope>
    <source>
        <strain evidence="1 2">MK1</strain>
    </source>
</reference>
<evidence type="ECO:0000313" key="1">
    <source>
        <dbReference type="EMBL" id="WRO22329.1"/>
    </source>
</evidence>
<dbReference type="InterPro" id="IPR025619">
    <property type="entry name" value="YlzJ"/>
</dbReference>
<dbReference type="Pfam" id="PF14035">
    <property type="entry name" value="YlzJ"/>
    <property type="match status" value="1"/>
</dbReference>
<organism evidence="1 2">
    <name type="scientific">Metallumcola ferriviriculae</name>
    <dbReference type="NCBI Taxonomy" id="3039180"/>
    <lineage>
        <taxon>Bacteria</taxon>
        <taxon>Bacillati</taxon>
        <taxon>Bacillota</taxon>
        <taxon>Clostridia</taxon>
        <taxon>Neomoorellales</taxon>
        <taxon>Desulfitibacteraceae</taxon>
        <taxon>Metallumcola</taxon>
    </lineage>
</organism>